<sequence>MAMQMEFARQLLAQSQTAAEVSANHSAFAGRGIDGDRRCLQSLAIPRRTRGDSVAGITGQRTAIRTKPHVATGFKAL</sequence>
<evidence type="ECO:0000313" key="2">
    <source>
        <dbReference type="Proteomes" id="UP000275180"/>
    </source>
</evidence>
<comment type="caution">
    <text evidence="1">The sequence shown here is derived from an EMBL/GenBank/DDBJ whole genome shotgun (WGS) entry which is preliminary data.</text>
</comment>
<evidence type="ECO:0000313" key="1">
    <source>
        <dbReference type="EMBL" id="RMX17574.1"/>
    </source>
</evidence>
<name>A0A3M6RRC2_9BURK</name>
<dbReference type="EMBL" id="RDQJ01000004">
    <property type="protein sequence ID" value="RMX17574.1"/>
    <property type="molecule type" value="Genomic_DNA"/>
</dbReference>
<accession>A0A3M6RRC2</accession>
<gene>
    <name evidence="1" type="ORF">EBQ34_04470</name>
</gene>
<dbReference type="Proteomes" id="UP000275180">
    <property type="component" value="Unassembled WGS sequence"/>
</dbReference>
<proteinExistence type="predicted"/>
<dbReference type="AlphaFoldDB" id="A0A3M6RRC2"/>
<reference evidence="1 2" key="1">
    <citation type="submission" date="2018-10" db="EMBL/GenBank/DDBJ databases">
        <title>Comamonadaceae CDC group NO-1 genome sequencing and assembly.</title>
        <authorList>
            <person name="Bernier A.-M."/>
            <person name="Bernard K."/>
        </authorList>
    </citation>
    <scope>NUCLEOTIDE SEQUENCE [LARGE SCALE GENOMIC DNA]</scope>
    <source>
        <strain evidence="1 2">NML180582</strain>
    </source>
</reference>
<protein>
    <submittedName>
        <fullName evidence="1">Uncharacterized protein</fullName>
    </submittedName>
</protein>
<organism evidence="1 2">
    <name type="scientific">Vandammella animalimorsus</name>
    <dbReference type="NCBI Taxonomy" id="2029117"/>
    <lineage>
        <taxon>Bacteria</taxon>
        <taxon>Pseudomonadati</taxon>
        <taxon>Pseudomonadota</taxon>
        <taxon>Betaproteobacteria</taxon>
        <taxon>Burkholderiales</taxon>
        <taxon>Comamonadaceae</taxon>
        <taxon>Vandammella</taxon>
    </lineage>
</organism>